<evidence type="ECO:0000256" key="7">
    <source>
        <dbReference type="ARBA" id="ARBA00023014"/>
    </source>
</evidence>
<dbReference type="GO" id="GO:0051537">
    <property type="term" value="F:2 iron, 2 sulfur cluster binding"/>
    <property type="evidence" value="ECO:0007669"/>
    <property type="project" value="UniProtKB-KW"/>
</dbReference>
<keyword evidence="3" id="KW-0001">2Fe-2S</keyword>
<dbReference type="SUPFAM" id="SSF54292">
    <property type="entry name" value="2Fe-2S ferredoxin-like"/>
    <property type="match status" value="1"/>
</dbReference>
<sequence length="114" mass="12493">MDTYRVELVNRGGIEIDIAPDVWVLDAIEASGLRLPVSCRTGVCITCAARLIQGEVDRSAERCLKPDQIAAGYVLLCVAYARSDCQFEVGIESQTALYPNPFKGRSIDVRDLDS</sequence>
<reference evidence="10 11" key="1">
    <citation type="submission" date="2018-03" db="EMBL/GenBank/DDBJ databases">
        <title>The ancient ancestry and fast evolution of plastids.</title>
        <authorList>
            <person name="Moore K.R."/>
            <person name="Magnabosco C."/>
            <person name="Momper L."/>
            <person name="Gold D.A."/>
            <person name="Bosak T."/>
            <person name="Fournier G.P."/>
        </authorList>
    </citation>
    <scope>NUCLEOTIDE SEQUENCE [LARGE SCALE GENOMIC DNA]</scope>
    <source>
        <strain evidence="10 11">CCALA 037</strain>
    </source>
</reference>
<evidence type="ECO:0000256" key="5">
    <source>
        <dbReference type="ARBA" id="ARBA00022982"/>
    </source>
</evidence>
<evidence type="ECO:0000259" key="9">
    <source>
        <dbReference type="PROSITE" id="PS51085"/>
    </source>
</evidence>
<keyword evidence="11" id="KW-1185">Reference proteome</keyword>
<evidence type="ECO:0000256" key="3">
    <source>
        <dbReference type="ARBA" id="ARBA00022714"/>
    </source>
</evidence>
<dbReference type="InterPro" id="IPR036010">
    <property type="entry name" value="2Fe-2S_ferredoxin-like_sf"/>
</dbReference>
<keyword evidence="4" id="KW-0479">Metal-binding</keyword>
<evidence type="ECO:0000313" key="11">
    <source>
        <dbReference type="Proteomes" id="UP000238937"/>
    </source>
</evidence>
<dbReference type="CDD" id="cd00207">
    <property type="entry name" value="fer2"/>
    <property type="match status" value="1"/>
</dbReference>
<dbReference type="PANTHER" id="PTHR43112:SF3">
    <property type="entry name" value="FERREDOXIN-2, CHLOROPLASTIC"/>
    <property type="match status" value="1"/>
</dbReference>
<feature type="domain" description="2Fe-2S ferredoxin-type" evidence="9">
    <location>
        <begin position="4"/>
        <end position="97"/>
    </location>
</feature>
<keyword evidence="7" id="KW-0411">Iron-sulfur</keyword>
<protein>
    <submittedName>
        <fullName evidence="10">Ferredoxin</fullName>
    </submittedName>
</protein>
<dbReference type="InterPro" id="IPR012675">
    <property type="entry name" value="Beta-grasp_dom_sf"/>
</dbReference>
<evidence type="ECO:0000256" key="2">
    <source>
        <dbReference type="ARBA" id="ARBA00022448"/>
    </source>
</evidence>
<dbReference type="NCBIfam" id="TIGR02008">
    <property type="entry name" value="fdx_plant"/>
    <property type="match status" value="1"/>
</dbReference>
<dbReference type="AlphaFoldDB" id="A0A2T1GIM9"/>
<dbReference type="PROSITE" id="PS51085">
    <property type="entry name" value="2FE2S_FER_2"/>
    <property type="match status" value="1"/>
</dbReference>
<accession>A0A2T1GIM9</accession>
<evidence type="ECO:0000256" key="6">
    <source>
        <dbReference type="ARBA" id="ARBA00023004"/>
    </source>
</evidence>
<comment type="similarity">
    <text evidence="1">Belongs to the 2Fe2S plant-type ferredoxin family.</text>
</comment>
<dbReference type="GO" id="GO:0022900">
    <property type="term" value="P:electron transport chain"/>
    <property type="evidence" value="ECO:0007669"/>
    <property type="project" value="InterPro"/>
</dbReference>
<dbReference type="PANTHER" id="PTHR43112">
    <property type="entry name" value="FERREDOXIN"/>
    <property type="match status" value="1"/>
</dbReference>
<keyword evidence="5" id="KW-0249">Electron transport</keyword>
<dbReference type="RefSeq" id="WP_106302611.1">
    <property type="nucleotide sequence ID" value="NZ_PVWO01000073.1"/>
</dbReference>
<organism evidence="10 11">
    <name type="scientific">Chamaesiphon polymorphus CCALA 037</name>
    <dbReference type="NCBI Taxonomy" id="2107692"/>
    <lineage>
        <taxon>Bacteria</taxon>
        <taxon>Bacillati</taxon>
        <taxon>Cyanobacteriota</taxon>
        <taxon>Cyanophyceae</taxon>
        <taxon>Gomontiellales</taxon>
        <taxon>Chamaesiphonaceae</taxon>
        <taxon>Chamaesiphon</taxon>
    </lineage>
</organism>
<dbReference type="GO" id="GO:0046872">
    <property type="term" value="F:metal ion binding"/>
    <property type="evidence" value="ECO:0007669"/>
    <property type="project" value="UniProtKB-KW"/>
</dbReference>
<dbReference type="Proteomes" id="UP000238937">
    <property type="component" value="Unassembled WGS sequence"/>
</dbReference>
<name>A0A2T1GIM9_9CYAN</name>
<dbReference type="GO" id="GO:0009055">
    <property type="term" value="F:electron transfer activity"/>
    <property type="evidence" value="ECO:0007669"/>
    <property type="project" value="InterPro"/>
</dbReference>
<evidence type="ECO:0000256" key="8">
    <source>
        <dbReference type="ARBA" id="ARBA00034078"/>
    </source>
</evidence>
<evidence type="ECO:0000256" key="1">
    <source>
        <dbReference type="ARBA" id="ARBA00007874"/>
    </source>
</evidence>
<dbReference type="InterPro" id="IPR010241">
    <property type="entry name" value="Fd_pln"/>
</dbReference>
<comment type="caution">
    <text evidence="10">The sequence shown here is derived from an EMBL/GenBank/DDBJ whole genome shotgun (WGS) entry which is preliminary data.</text>
</comment>
<keyword evidence="6" id="KW-0408">Iron</keyword>
<dbReference type="EMBL" id="PVWO01000073">
    <property type="protein sequence ID" value="PSB57507.1"/>
    <property type="molecule type" value="Genomic_DNA"/>
</dbReference>
<comment type="cofactor">
    <cofactor evidence="8">
        <name>[2Fe-2S] cluster</name>
        <dbReference type="ChEBI" id="CHEBI:190135"/>
    </cofactor>
</comment>
<gene>
    <name evidence="10" type="ORF">C7B77_08130</name>
</gene>
<proteinExistence type="inferred from homology"/>
<dbReference type="OrthoDB" id="462043at2"/>
<dbReference type="InterPro" id="IPR001041">
    <property type="entry name" value="2Fe-2S_ferredoxin-type"/>
</dbReference>
<evidence type="ECO:0000313" key="10">
    <source>
        <dbReference type="EMBL" id="PSB57507.1"/>
    </source>
</evidence>
<dbReference type="Pfam" id="PF00111">
    <property type="entry name" value="Fer2"/>
    <property type="match status" value="1"/>
</dbReference>
<evidence type="ECO:0000256" key="4">
    <source>
        <dbReference type="ARBA" id="ARBA00022723"/>
    </source>
</evidence>
<keyword evidence="2" id="KW-0813">Transport</keyword>
<dbReference type="Gene3D" id="3.10.20.30">
    <property type="match status" value="1"/>
</dbReference>